<dbReference type="GO" id="GO:0016757">
    <property type="term" value="F:glycosyltransferase activity"/>
    <property type="evidence" value="ECO:0007669"/>
    <property type="project" value="UniProtKB-KW"/>
</dbReference>
<sequence length="321" mass="36384">MQKNQSIYVVILNWNGLAMTRECLHSFSFVTRRHKIIVVDNGSTDGSALKLKGEFPEHLVIENSHNLGYAAGNNVGIKQALKENADYILVLNNDTAVCPDCLDALVEQDKALKHESIIGSAIINYYSRDELDHLGGIWNDKKNNFDLIGAKAPLSHLPRLAKTPLDYIMGCALFAKGSTFSKIGLFNPQYFLFWEEVDWCYRAKKLNIGLTICAQSLIYHKGSASFQGNSPHKEYFWWRSRLLWMDKNIPSSTYAIRPEIVKTARHFLLLHMQRVGYALLLNTKGARHKTAQIKRKKAALRGMVDYCLSRFGPPPKNVLSK</sequence>
<dbReference type="PANTHER" id="PTHR43179:SF12">
    <property type="entry name" value="GALACTOFURANOSYLTRANSFERASE GLFT2"/>
    <property type="match status" value="1"/>
</dbReference>
<keyword evidence="3" id="KW-0808">Transferase</keyword>
<protein>
    <recommendedName>
        <fullName evidence="4">Glycosyltransferase 2-like domain-containing protein</fullName>
    </recommendedName>
</protein>
<dbReference type="PANTHER" id="PTHR43179">
    <property type="entry name" value="RHAMNOSYLTRANSFERASE WBBL"/>
    <property type="match status" value="1"/>
</dbReference>
<dbReference type="CDD" id="cd04186">
    <property type="entry name" value="GT_2_like_c"/>
    <property type="match status" value="1"/>
</dbReference>
<evidence type="ECO:0000313" key="6">
    <source>
        <dbReference type="Proteomes" id="UP000218775"/>
    </source>
</evidence>
<dbReference type="SUPFAM" id="SSF53448">
    <property type="entry name" value="Nucleotide-diphospho-sugar transferases"/>
    <property type="match status" value="1"/>
</dbReference>
<dbReference type="Proteomes" id="UP000218775">
    <property type="component" value="Unassembled WGS sequence"/>
</dbReference>
<comment type="similarity">
    <text evidence="1">Belongs to the glycosyltransferase 2 family.</text>
</comment>
<dbReference type="InterPro" id="IPR029044">
    <property type="entry name" value="Nucleotide-diphossugar_trans"/>
</dbReference>
<evidence type="ECO:0000256" key="3">
    <source>
        <dbReference type="ARBA" id="ARBA00022679"/>
    </source>
</evidence>
<feature type="domain" description="Glycosyltransferase 2-like" evidence="4">
    <location>
        <begin position="9"/>
        <end position="145"/>
    </location>
</feature>
<reference evidence="6" key="1">
    <citation type="submission" date="2017-08" db="EMBL/GenBank/DDBJ databases">
        <title>A dynamic microbial community with high functional redundancy inhabits the cold, oxic subseafloor aquifer.</title>
        <authorList>
            <person name="Tully B.J."/>
            <person name="Wheat C.G."/>
            <person name="Glazer B.T."/>
            <person name="Huber J.A."/>
        </authorList>
    </citation>
    <scope>NUCLEOTIDE SEQUENCE [LARGE SCALE GENOMIC DNA]</scope>
</reference>
<name>A0A2A4WXH1_UNCAE</name>
<gene>
    <name evidence="5" type="ORF">COB21_06035</name>
</gene>
<evidence type="ECO:0000256" key="1">
    <source>
        <dbReference type="ARBA" id="ARBA00006739"/>
    </source>
</evidence>
<dbReference type="Pfam" id="PF00535">
    <property type="entry name" value="Glycos_transf_2"/>
    <property type="match status" value="1"/>
</dbReference>
<evidence type="ECO:0000259" key="4">
    <source>
        <dbReference type="Pfam" id="PF00535"/>
    </source>
</evidence>
<dbReference type="InterPro" id="IPR001173">
    <property type="entry name" value="Glyco_trans_2-like"/>
</dbReference>
<dbReference type="Gene3D" id="3.90.550.10">
    <property type="entry name" value="Spore Coat Polysaccharide Biosynthesis Protein SpsA, Chain A"/>
    <property type="match status" value="1"/>
</dbReference>
<dbReference type="EMBL" id="NVUK01000056">
    <property type="protein sequence ID" value="PCI75118.1"/>
    <property type="molecule type" value="Genomic_DNA"/>
</dbReference>
<dbReference type="AlphaFoldDB" id="A0A2A4WXH1"/>
<evidence type="ECO:0000313" key="5">
    <source>
        <dbReference type="EMBL" id="PCI75118.1"/>
    </source>
</evidence>
<proteinExistence type="inferred from homology"/>
<keyword evidence="2" id="KW-0328">Glycosyltransferase</keyword>
<accession>A0A2A4WXH1</accession>
<comment type="caution">
    <text evidence="5">The sequence shown here is derived from an EMBL/GenBank/DDBJ whole genome shotgun (WGS) entry which is preliminary data.</text>
</comment>
<evidence type="ECO:0000256" key="2">
    <source>
        <dbReference type="ARBA" id="ARBA00022676"/>
    </source>
</evidence>
<organism evidence="5 6">
    <name type="scientific">Aerophobetes bacterium</name>
    <dbReference type="NCBI Taxonomy" id="2030807"/>
    <lineage>
        <taxon>Bacteria</taxon>
        <taxon>Candidatus Aerophobota</taxon>
    </lineage>
</organism>